<keyword evidence="5" id="KW-0445">Lipid transport</keyword>
<evidence type="ECO:0000313" key="11">
    <source>
        <dbReference type="EMBL" id="RPA83557.1"/>
    </source>
</evidence>
<evidence type="ECO:0000259" key="10">
    <source>
        <dbReference type="PROSITE" id="PS51847"/>
    </source>
</evidence>
<dbReference type="InterPro" id="IPR019411">
    <property type="entry name" value="MMM1_dom"/>
</dbReference>
<evidence type="ECO:0000313" key="12">
    <source>
        <dbReference type="Proteomes" id="UP000275078"/>
    </source>
</evidence>
<dbReference type="AlphaFoldDB" id="A0A3N4IDL4"/>
<dbReference type="Proteomes" id="UP000275078">
    <property type="component" value="Unassembled WGS sequence"/>
</dbReference>
<reference evidence="11 12" key="1">
    <citation type="journal article" date="2018" name="Nat. Ecol. Evol.">
        <title>Pezizomycetes genomes reveal the molecular basis of ectomycorrhizal truffle lifestyle.</title>
        <authorList>
            <person name="Murat C."/>
            <person name="Payen T."/>
            <person name="Noel B."/>
            <person name="Kuo A."/>
            <person name="Morin E."/>
            <person name="Chen J."/>
            <person name="Kohler A."/>
            <person name="Krizsan K."/>
            <person name="Balestrini R."/>
            <person name="Da Silva C."/>
            <person name="Montanini B."/>
            <person name="Hainaut M."/>
            <person name="Levati E."/>
            <person name="Barry K.W."/>
            <person name="Belfiori B."/>
            <person name="Cichocki N."/>
            <person name="Clum A."/>
            <person name="Dockter R.B."/>
            <person name="Fauchery L."/>
            <person name="Guy J."/>
            <person name="Iotti M."/>
            <person name="Le Tacon F."/>
            <person name="Lindquist E.A."/>
            <person name="Lipzen A."/>
            <person name="Malagnac F."/>
            <person name="Mello A."/>
            <person name="Molinier V."/>
            <person name="Miyauchi S."/>
            <person name="Poulain J."/>
            <person name="Riccioni C."/>
            <person name="Rubini A."/>
            <person name="Sitrit Y."/>
            <person name="Splivallo R."/>
            <person name="Traeger S."/>
            <person name="Wang M."/>
            <person name="Zifcakova L."/>
            <person name="Wipf D."/>
            <person name="Zambonelli A."/>
            <person name="Paolocci F."/>
            <person name="Nowrousian M."/>
            <person name="Ottonello S."/>
            <person name="Baldrian P."/>
            <person name="Spatafora J.W."/>
            <person name="Henrissat B."/>
            <person name="Nagy L.G."/>
            <person name="Aury J.M."/>
            <person name="Wincker P."/>
            <person name="Grigoriev I.V."/>
            <person name="Bonfante P."/>
            <person name="Martin F.M."/>
        </authorList>
    </citation>
    <scope>NUCLEOTIDE SEQUENCE [LARGE SCALE GENOMIC DNA]</scope>
    <source>
        <strain evidence="11 12">RN42</strain>
    </source>
</reference>
<evidence type="ECO:0000256" key="1">
    <source>
        <dbReference type="ARBA" id="ARBA00022448"/>
    </source>
</evidence>
<feature type="compositionally biased region" description="Polar residues" evidence="9">
    <location>
        <begin position="108"/>
        <end position="120"/>
    </location>
</feature>
<feature type="region of interest" description="Disordered" evidence="9">
    <location>
        <begin position="383"/>
        <end position="425"/>
    </location>
</feature>
<evidence type="ECO:0000256" key="9">
    <source>
        <dbReference type="SAM" id="MobiDB-lite"/>
    </source>
</evidence>
<feature type="topological domain" description="Lumenal" evidence="8">
    <location>
        <begin position="1"/>
        <end position="61"/>
    </location>
</feature>
<dbReference type="InterPro" id="IPR031468">
    <property type="entry name" value="SMP_LBD"/>
</dbReference>
<evidence type="ECO:0000256" key="2">
    <source>
        <dbReference type="ARBA" id="ARBA00022692"/>
    </source>
</evidence>
<dbReference type="Pfam" id="PF10296">
    <property type="entry name" value="MMM1"/>
    <property type="match status" value="1"/>
</dbReference>
<evidence type="ECO:0000256" key="8">
    <source>
        <dbReference type="HAMAP-Rule" id="MF_03103"/>
    </source>
</evidence>
<dbReference type="PANTHER" id="PTHR13466">
    <property type="entry name" value="TEX2 PROTEIN-RELATED"/>
    <property type="match status" value="1"/>
</dbReference>
<dbReference type="GO" id="GO:0015914">
    <property type="term" value="P:phospholipid transport"/>
    <property type="evidence" value="ECO:0007669"/>
    <property type="project" value="TreeGrafter"/>
</dbReference>
<keyword evidence="6" id="KW-0446">Lipid-binding</keyword>
<evidence type="ECO:0000256" key="3">
    <source>
        <dbReference type="ARBA" id="ARBA00022824"/>
    </source>
</evidence>
<gene>
    <name evidence="8" type="primary">MMM1</name>
    <name evidence="11" type="ORF">BJ508DRAFT_413239</name>
</gene>
<dbReference type="PROSITE" id="PS51847">
    <property type="entry name" value="SMP"/>
    <property type="match status" value="1"/>
</dbReference>
<dbReference type="GO" id="GO:0008289">
    <property type="term" value="F:lipid binding"/>
    <property type="evidence" value="ECO:0007669"/>
    <property type="project" value="UniProtKB-KW"/>
</dbReference>
<protein>
    <recommendedName>
        <fullName evidence="8">Maintenance of mitochondrial morphology protein 1</fullName>
    </recommendedName>
</protein>
<evidence type="ECO:0000256" key="4">
    <source>
        <dbReference type="ARBA" id="ARBA00022989"/>
    </source>
</evidence>
<dbReference type="GO" id="GO:0032865">
    <property type="term" value="C:ERMES complex"/>
    <property type="evidence" value="ECO:0007669"/>
    <property type="project" value="UniProtKB-UniRule"/>
</dbReference>
<dbReference type="GO" id="GO:1990456">
    <property type="term" value="P:mitochondrion-endoplasmic reticulum membrane tethering"/>
    <property type="evidence" value="ECO:0007669"/>
    <property type="project" value="TreeGrafter"/>
</dbReference>
<keyword evidence="1" id="KW-0813">Transport</keyword>
<feature type="region of interest" description="Disordered" evidence="9">
    <location>
        <begin position="287"/>
        <end position="310"/>
    </location>
</feature>
<dbReference type="PANTHER" id="PTHR13466:SF0">
    <property type="entry name" value="SMP-LTD DOMAIN-CONTAINING PROTEIN"/>
    <property type="match status" value="1"/>
</dbReference>
<dbReference type="STRING" id="1160509.A0A3N4IDL4"/>
<dbReference type="InterPro" id="IPR027537">
    <property type="entry name" value="Mmm1"/>
</dbReference>
<proteinExistence type="inferred from homology"/>
<feature type="compositionally biased region" description="Basic residues" evidence="9">
    <location>
        <begin position="92"/>
        <end position="107"/>
    </location>
</feature>
<feature type="region of interest" description="Disordered" evidence="9">
    <location>
        <begin position="88"/>
        <end position="136"/>
    </location>
</feature>
<evidence type="ECO:0000256" key="7">
    <source>
        <dbReference type="ARBA" id="ARBA00023136"/>
    </source>
</evidence>
<name>A0A3N4IDL4_ASCIM</name>
<feature type="compositionally biased region" description="Low complexity" evidence="9">
    <location>
        <begin position="287"/>
        <end position="306"/>
    </location>
</feature>
<comment type="subunit">
    <text evidence="8">Homodimer. Component of the ER-mitochondria encounter structure (ERMES) or MDM complex, composed of MMM1, MDM10, MDM12 and MDM34. A MMM1 homodimer associates with one molecule of MDM12 on each side in a pairwise head-to-tail manner, and the SMP-LTD domains of MMM1 and MDM12 generate a continuous hydrophobic tunnel for phospholipid trafficking.</text>
</comment>
<keyword evidence="4 8" id="KW-1133">Transmembrane helix</keyword>
<keyword evidence="7 8" id="KW-0472">Membrane</keyword>
<feature type="compositionally biased region" description="Basic and acidic residues" evidence="9">
    <location>
        <begin position="410"/>
        <end position="425"/>
    </location>
</feature>
<dbReference type="OrthoDB" id="5599157at2759"/>
<feature type="domain" description="SMP-LTD" evidence="10">
    <location>
        <begin position="153"/>
        <end position="375"/>
    </location>
</feature>
<dbReference type="GO" id="GO:0005789">
    <property type="term" value="C:endoplasmic reticulum membrane"/>
    <property type="evidence" value="ECO:0007669"/>
    <property type="project" value="UniProtKB-SubCell"/>
</dbReference>
<organism evidence="11 12">
    <name type="scientific">Ascobolus immersus RN42</name>
    <dbReference type="NCBI Taxonomy" id="1160509"/>
    <lineage>
        <taxon>Eukaryota</taxon>
        <taxon>Fungi</taxon>
        <taxon>Dikarya</taxon>
        <taxon>Ascomycota</taxon>
        <taxon>Pezizomycotina</taxon>
        <taxon>Pezizomycetes</taxon>
        <taxon>Pezizales</taxon>
        <taxon>Ascobolaceae</taxon>
        <taxon>Ascobolus</taxon>
    </lineage>
</organism>
<comment type="subcellular location">
    <subcellularLocation>
        <location evidence="8">Endoplasmic reticulum membrane</location>
        <topology evidence="8">Single-pass type I membrane protein</topology>
    </subcellularLocation>
    <text evidence="8">The ERMES/MDM complex localizes to a few discrete foci (around 10 per single cell), that represent mitochondria-endoplasmic reticulum junctions. These foci are often found next to mtDNA nucleoids.</text>
</comment>
<keyword evidence="2 8" id="KW-0812">Transmembrane</keyword>
<evidence type="ECO:0000256" key="6">
    <source>
        <dbReference type="ARBA" id="ARBA00023121"/>
    </source>
</evidence>
<dbReference type="HAMAP" id="MF_03103">
    <property type="entry name" value="Mmm1"/>
    <property type="match status" value="1"/>
</dbReference>
<dbReference type="CDD" id="cd21671">
    <property type="entry name" value="SMP_Mmm1"/>
    <property type="match status" value="1"/>
</dbReference>
<sequence length="425" mass="46535">MNPQQDALQNIRNPLDMANKGHPAANAPQNYNPYAHAPPVQPVYIAPTCPAPPSSWSFAQGLLLGQLSVLLVLTFFIRFFIFGEPPDDRRNLRGSKHKHTHHRHNHHAPNTTDSTSSDPNQLRKKRSSVLRNPPPLTTATILTKTYYNVNSHQPESLDWFNVLIAQTIAQFREEARRDDALLKSLDDLLNNSGKKPDFLDRIKVTEVSLGEEFPIFSNCRISRVVDPSGGSEGKLQATMDVDLSDILTLGVETRLLLNYPKPLTAALPVALAVSIVRFSGTLSISFTPPSSSTTASSTAGSSTSSANAQPQQQKATTLSFAFSQDYHLDIQVRSLIGSRSRLQDIPKIAQLVESKFHSWFDERCVEPKFQEVVLPSLWPRKKTTREAGSGGPTVVGVGATASGSGSGTTARDDGLLGADLRRRDV</sequence>
<evidence type="ECO:0000256" key="5">
    <source>
        <dbReference type="ARBA" id="ARBA00023055"/>
    </source>
</evidence>
<feature type="topological domain" description="Cytoplasmic" evidence="8">
    <location>
        <begin position="83"/>
        <end position="425"/>
    </location>
</feature>
<dbReference type="GO" id="GO:0045040">
    <property type="term" value="P:protein insertion into mitochondrial outer membrane"/>
    <property type="evidence" value="ECO:0007669"/>
    <property type="project" value="UniProtKB-UniRule"/>
</dbReference>
<keyword evidence="3 8" id="KW-0256">Endoplasmic reticulum</keyword>
<keyword evidence="12" id="KW-1185">Reference proteome</keyword>
<comment type="function">
    <text evidence="8">Component of the ERMES/MDM complex, which serves as a molecular tether to connect the endoplasmic reticulum (ER) and mitochondria. Components of this complex are involved in the control of mitochondrial shape and protein biogenesis, and function in nonvesicular lipid trafficking between the ER and mitochondria. The MDM12-MMM1 subcomplex functions in the major beta-barrel assembly pathway that is responsible for biogenesis of all outer membrane beta-barrel proteins, and acts in a late step after the SAM complex. The MDM10-MDM12-MMM1 subcomplex further acts in the TOM40-specific pathway after the action of the MDM12-MMM1 complex. Essential for establishing and maintaining the structure of mitochondria and maintenance of mtDNA nucleoids.</text>
</comment>
<dbReference type="EMBL" id="ML119663">
    <property type="protein sequence ID" value="RPA83557.1"/>
    <property type="molecule type" value="Genomic_DNA"/>
</dbReference>
<feature type="compositionally biased region" description="Low complexity" evidence="9">
    <location>
        <begin position="394"/>
        <end position="409"/>
    </location>
</feature>
<comment type="similarity">
    <text evidence="8">Belongs to the MMM1 family.</text>
</comment>
<accession>A0A3N4IDL4</accession>